<keyword evidence="7" id="KW-1185">Reference proteome</keyword>
<evidence type="ECO:0000256" key="3">
    <source>
        <dbReference type="ARBA" id="ARBA00023125"/>
    </source>
</evidence>
<organism evidence="6 7">
    <name type="scientific">Streptacidiphilus monticola</name>
    <dbReference type="NCBI Taxonomy" id="2161674"/>
    <lineage>
        <taxon>Bacteria</taxon>
        <taxon>Bacillati</taxon>
        <taxon>Actinomycetota</taxon>
        <taxon>Actinomycetes</taxon>
        <taxon>Kitasatosporales</taxon>
        <taxon>Streptomycetaceae</taxon>
        <taxon>Streptacidiphilus</taxon>
    </lineage>
</organism>
<evidence type="ECO:0000313" key="6">
    <source>
        <dbReference type="EMBL" id="MFC5907567.1"/>
    </source>
</evidence>
<protein>
    <submittedName>
        <fullName evidence="6">LysR family transcriptional regulator</fullName>
    </submittedName>
</protein>
<dbReference type="InterPro" id="IPR005119">
    <property type="entry name" value="LysR_subst-bd"/>
</dbReference>
<dbReference type="Proteomes" id="UP001596174">
    <property type="component" value="Unassembled WGS sequence"/>
</dbReference>
<dbReference type="Pfam" id="PF00126">
    <property type="entry name" value="HTH_1"/>
    <property type="match status" value="1"/>
</dbReference>
<evidence type="ECO:0000256" key="2">
    <source>
        <dbReference type="ARBA" id="ARBA00023015"/>
    </source>
</evidence>
<feature type="domain" description="HTH lysR-type" evidence="5">
    <location>
        <begin position="1"/>
        <end position="58"/>
    </location>
</feature>
<sequence>MELRDIEIFLTLAEELHFGRTAERLHITASRVSHAIKKQERRIGAPLFERTSRSVRLTPVGDQLYRSLHPAYRQILDGIEDVAASTRTGGGTLTLATMGPQGWMIQDVLARFRARHPGVHLVHRDLNPVDPLTPLRSDEIDVAHLWLPVREPDIVVGPVTHTSPVVLVLAATHPWADRDSVSLEDYGDLTFVAHRSPIPPSMEEAFQPLRTPSGRLVPRGPEVANWDDQLKAVLAGQAVIACPAEAERFYPWPDLVYLPVRDAPPCRWAFAWRSGKDNPLIRELAAAVGPDCLAPHGGSPA</sequence>
<dbReference type="SUPFAM" id="SSF53850">
    <property type="entry name" value="Periplasmic binding protein-like II"/>
    <property type="match status" value="1"/>
</dbReference>
<gene>
    <name evidence="6" type="ORF">ACFP3V_10075</name>
</gene>
<dbReference type="InterPro" id="IPR036388">
    <property type="entry name" value="WH-like_DNA-bd_sf"/>
</dbReference>
<dbReference type="Gene3D" id="3.40.190.10">
    <property type="entry name" value="Periplasmic binding protein-like II"/>
    <property type="match status" value="2"/>
</dbReference>
<dbReference type="PROSITE" id="PS50931">
    <property type="entry name" value="HTH_LYSR"/>
    <property type="match status" value="1"/>
</dbReference>
<dbReference type="InterPro" id="IPR000847">
    <property type="entry name" value="LysR_HTH_N"/>
</dbReference>
<dbReference type="PANTHER" id="PTHR30346:SF0">
    <property type="entry name" value="HCA OPERON TRANSCRIPTIONAL ACTIVATOR HCAR"/>
    <property type="match status" value="1"/>
</dbReference>
<evidence type="ECO:0000256" key="1">
    <source>
        <dbReference type="ARBA" id="ARBA00009437"/>
    </source>
</evidence>
<dbReference type="Gene3D" id="1.10.10.10">
    <property type="entry name" value="Winged helix-like DNA-binding domain superfamily/Winged helix DNA-binding domain"/>
    <property type="match status" value="1"/>
</dbReference>
<dbReference type="Pfam" id="PF03466">
    <property type="entry name" value="LysR_substrate"/>
    <property type="match status" value="1"/>
</dbReference>
<dbReference type="CDD" id="cd08414">
    <property type="entry name" value="PBP2_LTTR_aromatics_like"/>
    <property type="match status" value="1"/>
</dbReference>
<keyword evidence="2" id="KW-0805">Transcription regulation</keyword>
<keyword evidence="4" id="KW-0804">Transcription</keyword>
<dbReference type="InterPro" id="IPR036390">
    <property type="entry name" value="WH_DNA-bd_sf"/>
</dbReference>
<name>A0ABW1G230_9ACTN</name>
<comment type="similarity">
    <text evidence="1">Belongs to the LysR transcriptional regulatory family.</text>
</comment>
<dbReference type="EMBL" id="JBHSQJ010000035">
    <property type="protein sequence ID" value="MFC5907567.1"/>
    <property type="molecule type" value="Genomic_DNA"/>
</dbReference>
<evidence type="ECO:0000259" key="5">
    <source>
        <dbReference type="PROSITE" id="PS50931"/>
    </source>
</evidence>
<dbReference type="SUPFAM" id="SSF46785">
    <property type="entry name" value="Winged helix' DNA-binding domain"/>
    <property type="match status" value="1"/>
</dbReference>
<comment type="caution">
    <text evidence="6">The sequence shown here is derived from an EMBL/GenBank/DDBJ whole genome shotgun (WGS) entry which is preliminary data.</text>
</comment>
<proteinExistence type="inferred from homology"/>
<evidence type="ECO:0000256" key="4">
    <source>
        <dbReference type="ARBA" id="ARBA00023163"/>
    </source>
</evidence>
<dbReference type="PANTHER" id="PTHR30346">
    <property type="entry name" value="TRANSCRIPTIONAL DUAL REGULATOR HCAR-RELATED"/>
    <property type="match status" value="1"/>
</dbReference>
<accession>A0ABW1G230</accession>
<reference evidence="7" key="1">
    <citation type="journal article" date="2019" name="Int. J. Syst. Evol. Microbiol.">
        <title>The Global Catalogue of Microorganisms (GCM) 10K type strain sequencing project: providing services to taxonomists for standard genome sequencing and annotation.</title>
        <authorList>
            <consortium name="The Broad Institute Genomics Platform"/>
            <consortium name="The Broad Institute Genome Sequencing Center for Infectious Disease"/>
            <person name="Wu L."/>
            <person name="Ma J."/>
        </authorList>
    </citation>
    <scope>NUCLEOTIDE SEQUENCE [LARGE SCALE GENOMIC DNA]</scope>
    <source>
        <strain evidence="7">JCM 4816</strain>
    </source>
</reference>
<evidence type="ECO:0000313" key="7">
    <source>
        <dbReference type="Proteomes" id="UP001596174"/>
    </source>
</evidence>
<dbReference type="RefSeq" id="WP_380582121.1">
    <property type="nucleotide sequence ID" value="NZ_JBHSQJ010000035.1"/>
</dbReference>
<keyword evidence="3" id="KW-0238">DNA-binding</keyword>